<evidence type="ECO:0000313" key="2">
    <source>
        <dbReference type="Proteomes" id="UP000242498"/>
    </source>
</evidence>
<reference evidence="1 2" key="1">
    <citation type="submission" date="2017-08" db="EMBL/GenBank/DDBJ databases">
        <authorList>
            <person name="de Groot N.N."/>
        </authorList>
    </citation>
    <scope>NUCLEOTIDE SEQUENCE [LARGE SCALE GENOMIC DNA]</scope>
    <source>
        <strain evidence="1 2">Nm15</strain>
    </source>
</reference>
<sequence length="42" mass="5011">MQYRRADVKGGTYFFTVNLAQRHLRLLLDPVEIFRETVKTVK</sequence>
<evidence type="ECO:0000313" key="1">
    <source>
        <dbReference type="EMBL" id="SNX60175.1"/>
    </source>
</evidence>
<gene>
    <name evidence="1" type="ORF">SAMN06296273_1638</name>
</gene>
<organism evidence="1 2">
    <name type="scientific">Nitrosomonas ureae</name>
    <dbReference type="NCBI Taxonomy" id="44577"/>
    <lineage>
        <taxon>Bacteria</taxon>
        <taxon>Pseudomonadati</taxon>
        <taxon>Pseudomonadota</taxon>
        <taxon>Betaproteobacteria</taxon>
        <taxon>Nitrosomonadales</taxon>
        <taxon>Nitrosomonadaceae</taxon>
        <taxon>Nitrosomonas</taxon>
    </lineage>
</organism>
<proteinExistence type="predicted"/>
<evidence type="ECO:0008006" key="3">
    <source>
        <dbReference type="Google" id="ProtNLM"/>
    </source>
</evidence>
<dbReference type="RefSeq" id="WP_269457594.1">
    <property type="nucleotide sequence ID" value="NZ_LT907782.1"/>
</dbReference>
<dbReference type="Proteomes" id="UP000242498">
    <property type="component" value="Chromosome I"/>
</dbReference>
<accession>A0A285BYL5</accession>
<dbReference type="EMBL" id="LT907782">
    <property type="protein sequence ID" value="SNX60175.1"/>
    <property type="molecule type" value="Genomic_DNA"/>
</dbReference>
<dbReference type="AlphaFoldDB" id="A0A285BYL5"/>
<name>A0A285BYL5_9PROT</name>
<protein>
    <recommendedName>
        <fullName evidence="3">Transposase</fullName>
    </recommendedName>
</protein>